<evidence type="ECO:0000313" key="2">
    <source>
        <dbReference type="Proteomes" id="UP000799441"/>
    </source>
</evidence>
<sequence>MWWRSIGKALVAFTIYLGVTCHHLRHRERVSVSQQELCWSCLKRFRLRVLRTEDCSETVLWQVSSCRLSVNGSSQRLLQFGKM</sequence>
<gene>
    <name evidence="1" type="ORF">K431DRAFT_130569</name>
</gene>
<keyword evidence="2" id="KW-1185">Reference proteome</keyword>
<dbReference type="EMBL" id="MU003770">
    <property type="protein sequence ID" value="KAF2724643.1"/>
    <property type="molecule type" value="Genomic_DNA"/>
</dbReference>
<reference evidence="1" key="1">
    <citation type="journal article" date="2020" name="Stud. Mycol.">
        <title>101 Dothideomycetes genomes: a test case for predicting lifestyles and emergence of pathogens.</title>
        <authorList>
            <person name="Haridas S."/>
            <person name="Albert R."/>
            <person name="Binder M."/>
            <person name="Bloem J."/>
            <person name="Labutti K."/>
            <person name="Salamov A."/>
            <person name="Andreopoulos B."/>
            <person name="Baker S."/>
            <person name="Barry K."/>
            <person name="Bills G."/>
            <person name="Bluhm B."/>
            <person name="Cannon C."/>
            <person name="Castanera R."/>
            <person name="Culley D."/>
            <person name="Daum C."/>
            <person name="Ezra D."/>
            <person name="Gonzalez J."/>
            <person name="Henrissat B."/>
            <person name="Kuo A."/>
            <person name="Liang C."/>
            <person name="Lipzen A."/>
            <person name="Lutzoni F."/>
            <person name="Magnuson J."/>
            <person name="Mondo S."/>
            <person name="Nolan M."/>
            <person name="Ohm R."/>
            <person name="Pangilinan J."/>
            <person name="Park H.-J."/>
            <person name="Ramirez L."/>
            <person name="Alfaro M."/>
            <person name="Sun H."/>
            <person name="Tritt A."/>
            <person name="Yoshinaga Y."/>
            <person name="Zwiers L.-H."/>
            <person name="Turgeon B."/>
            <person name="Goodwin S."/>
            <person name="Spatafora J."/>
            <person name="Crous P."/>
            <person name="Grigoriev I."/>
        </authorList>
    </citation>
    <scope>NUCLEOTIDE SEQUENCE</scope>
    <source>
        <strain evidence="1">CBS 116435</strain>
    </source>
</reference>
<proteinExistence type="predicted"/>
<accession>A0A9P4QFE6</accession>
<evidence type="ECO:0000313" key="1">
    <source>
        <dbReference type="EMBL" id="KAF2724643.1"/>
    </source>
</evidence>
<dbReference type="Proteomes" id="UP000799441">
    <property type="component" value="Unassembled WGS sequence"/>
</dbReference>
<comment type="caution">
    <text evidence="1">The sequence shown here is derived from an EMBL/GenBank/DDBJ whole genome shotgun (WGS) entry which is preliminary data.</text>
</comment>
<name>A0A9P4QFE6_9PEZI</name>
<protein>
    <submittedName>
        <fullName evidence="1">Uncharacterized protein</fullName>
    </submittedName>
</protein>
<dbReference type="AlphaFoldDB" id="A0A9P4QFE6"/>
<organism evidence="1 2">
    <name type="scientific">Polychaeton citri CBS 116435</name>
    <dbReference type="NCBI Taxonomy" id="1314669"/>
    <lineage>
        <taxon>Eukaryota</taxon>
        <taxon>Fungi</taxon>
        <taxon>Dikarya</taxon>
        <taxon>Ascomycota</taxon>
        <taxon>Pezizomycotina</taxon>
        <taxon>Dothideomycetes</taxon>
        <taxon>Dothideomycetidae</taxon>
        <taxon>Capnodiales</taxon>
        <taxon>Capnodiaceae</taxon>
        <taxon>Polychaeton</taxon>
    </lineage>
</organism>